<keyword evidence="4" id="KW-1185">Reference proteome</keyword>
<feature type="transmembrane region" description="Helical" evidence="1">
    <location>
        <begin position="338"/>
        <end position="362"/>
    </location>
</feature>
<dbReference type="PANTHER" id="PTHR34978:SF3">
    <property type="entry name" value="SLR0241 PROTEIN"/>
    <property type="match status" value="1"/>
</dbReference>
<evidence type="ECO:0000313" key="4">
    <source>
        <dbReference type="Proteomes" id="UP000027190"/>
    </source>
</evidence>
<dbReference type="eggNOG" id="COG4219">
    <property type="taxonomic scope" value="Bacteria"/>
</dbReference>
<dbReference type="InterPro" id="IPR008756">
    <property type="entry name" value="Peptidase_M56"/>
</dbReference>
<reference evidence="3 4" key="1">
    <citation type="journal article" date="2014" name="Antonie Van Leeuwenhoek">
        <title>Hyphomonas beringensis sp. nov. and Hyphomonas chukchiensis sp. nov., isolated from surface seawater of the Bering Sea and Chukchi Sea.</title>
        <authorList>
            <person name="Li C."/>
            <person name="Lai Q."/>
            <person name="Li G."/>
            <person name="Dong C."/>
            <person name="Wang J."/>
            <person name="Liao Y."/>
            <person name="Shao Z."/>
        </authorList>
    </citation>
    <scope>NUCLEOTIDE SEQUENCE [LARGE SCALE GENOMIC DNA]</scope>
    <source>
        <strain evidence="3 4">BH-BN04-4</strain>
    </source>
</reference>
<evidence type="ECO:0000259" key="2">
    <source>
        <dbReference type="Pfam" id="PF05569"/>
    </source>
</evidence>
<feature type="transmembrane region" description="Helical" evidence="1">
    <location>
        <begin position="42"/>
        <end position="59"/>
    </location>
</feature>
<dbReference type="Pfam" id="PF05569">
    <property type="entry name" value="Peptidase_M56"/>
    <property type="match status" value="1"/>
</dbReference>
<dbReference type="PANTHER" id="PTHR34978">
    <property type="entry name" value="POSSIBLE SENSOR-TRANSDUCER PROTEIN BLAR"/>
    <property type="match status" value="1"/>
</dbReference>
<sequence>MITEFLTPDPKSVMEMVLAVSLLLLVVLFARKAVAREFGPGLAYALWLLPLARLVMPPLPTGMSWISLLGLAPSLPLTDAAKVSASTATQVWASSDAHTVTIAPVTHTVDAVPVAPVTTDGSFLPGMDMAASVMTLLLAVWVIGTLVALVRNSAAQQSFMPVVAREKMPASPQLQALADDVARQVGLKRTPQIATSLISNGPLVTGLFRPIVLLPAWFEADYDRVQQRAALAHELTHVKRGDLWALQIAELFVACLWFNPLAYMSRAAFRTDQEAACDGDVLRCGAASPHAYGSTLLKAVRISVPERLPMAASLPLTHSLKERMRRMAYPAPTKRRRLAGVGLTALLGSVAVISTASVTASAGEAKAELTRSLKIDNSTLYINGKKVEDRQFVLLGDPIQTPDPSIEADIAELNHRISLEARNINVPDAMPPLPPMPVMPAQPPAPPVPPARDVSELDGGTHSHAFSEEAAEAEAEANAAAWEAWSDEYESRMSQWEDEVDHIVSKWEDTYGEDLERTNMEIEARIESWTGQLEAKIEAAYGDGQEGREEQTTQALETLALSCRDAKLAPGETRILAAPGPYGDDLHVACVEGNAARLKAAETLAAIKESGLLRDEEKAAFRKIGTFRRTIEINK</sequence>
<dbReference type="CDD" id="cd07341">
    <property type="entry name" value="M56_BlaR1_MecR1_like"/>
    <property type="match status" value="1"/>
</dbReference>
<keyword evidence="1" id="KW-1133">Transmembrane helix</keyword>
<dbReference type="InterPro" id="IPR052173">
    <property type="entry name" value="Beta-lactam_resp_regulator"/>
</dbReference>
<keyword evidence="1" id="KW-0472">Membrane</keyword>
<dbReference type="OrthoDB" id="7743548at2"/>
<feature type="domain" description="Peptidase M56" evidence="2">
    <location>
        <begin position="12"/>
        <end position="324"/>
    </location>
</feature>
<feature type="transmembrane region" description="Helical" evidence="1">
    <location>
        <begin position="129"/>
        <end position="150"/>
    </location>
</feature>
<gene>
    <name evidence="3" type="ORF">HY30_12355</name>
</gene>
<name>A0A062US26_9PROT</name>
<dbReference type="AlphaFoldDB" id="A0A062US26"/>
<keyword evidence="1" id="KW-0812">Transmembrane</keyword>
<organism evidence="3 4">
    <name type="scientific">Hyphomonas chukchiensis</name>
    <dbReference type="NCBI Taxonomy" id="1280947"/>
    <lineage>
        <taxon>Bacteria</taxon>
        <taxon>Pseudomonadati</taxon>
        <taxon>Pseudomonadota</taxon>
        <taxon>Alphaproteobacteria</taxon>
        <taxon>Hyphomonadales</taxon>
        <taxon>Hyphomonadaceae</taxon>
        <taxon>Hyphomonas</taxon>
    </lineage>
</organism>
<dbReference type="RefSeq" id="WP_034737336.1">
    <property type="nucleotide sequence ID" value="NZ_AWFG01000010.1"/>
</dbReference>
<dbReference type="Proteomes" id="UP000027190">
    <property type="component" value="Unassembled WGS sequence"/>
</dbReference>
<evidence type="ECO:0000256" key="1">
    <source>
        <dbReference type="SAM" id="Phobius"/>
    </source>
</evidence>
<evidence type="ECO:0000313" key="3">
    <source>
        <dbReference type="EMBL" id="KCZ60254.1"/>
    </source>
</evidence>
<proteinExistence type="predicted"/>
<accession>A0A062US26</accession>
<dbReference type="PATRIC" id="fig|1280947.3.peg.801"/>
<comment type="caution">
    <text evidence="3">The sequence shown here is derived from an EMBL/GenBank/DDBJ whole genome shotgun (WGS) entry which is preliminary data.</text>
</comment>
<dbReference type="EMBL" id="AWFG01000010">
    <property type="protein sequence ID" value="KCZ60254.1"/>
    <property type="molecule type" value="Genomic_DNA"/>
</dbReference>
<feature type="transmembrane region" description="Helical" evidence="1">
    <location>
        <begin position="12"/>
        <end position="30"/>
    </location>
</feature>
<protein>
    <recommendedName>
        <fullName evidence="2">Peptidase M56 domain-containing protein</fullName>
    </recommendedName>
</protein>
<dbReference type="STRING" id="1280947.HY30_12355"/>